<protein>
    <recommendedName>
        <fullName evidence="9">Na+-driven multidrug efflux pump</fullName>
    </recommendedName>
</protein>
<dbReference type="RefSeq" id="WP_158865537.1">
    <property type="nucleotide sequence ID" value="NZ_CP046401.1"/>
</dbReference>
<accession>A0A6I6JM40</accession>
<dbReference type="EMBL" id="CP046401">
    <property type="protein sequence ID" value="QGY43925.1"/>
    <property type="molecule type" value="Genomic_DNA"/>
</dbReference>
<keyword evidence="2" id="KW-1003">Cell membrane</keyword>
<keyword evidence="4 6" id="KW-1133">Transmembrane helix</keyword>
<evidence type="ECO:0000313" key="7">
    <source>
        <dbReference type="EMBL" id="QGY43925.1"/>
    </source>
</evidence>
<keyword evidence="3 6" id="KW-0812">Transmembrane</keyword>
<dbReference type="KEGG" id="mcos:GM418_09725"/>
<feature type="transmembrane region" description="Helical" evidence="6">
    <location>
        <begin position="123"/>
        <end position="143"/>
    </location>
</feature>
<dbReference type="Proteomes" id="UP000428260">
    <property type="component" value="Chromosome"/>
</dbReference>
<keyword evidence="5 6" id="KW-0472">Membrane</keyword>
<dbReference type="PANTHER" id="PTHR30250:SF26">
    <property type="entry name" value="PSMA PROTEIN"/>
    <property type="match status" value="1"/>
</dbReference>
<dbReference type="InterPro" id="IPR002528">
    <property type="entry name" value="MATE_fam"/>
</dbReference>
<feature type="transmembrane region" description="Helical" evidence="6">
    <location>
        <begin position="12"/>
        <end position="36"/>
    </location>
</feature>
<dbReference type="AlphaFoldDB" id="A0A6I6JM40"/>
<evidence type="ECO:0000256" key="3">
    <source>
        <dbReference type="ARBA" id="ARBA00022692"/>
    </source>
</evidence>
<reference evidence="7 8" key="1">
    <citation type="submission" date="2019-11" db="EMBL/GenBank/DDBJ databases">
        <authorList>
            <person name="Zheng R.K."/>
            <person name="Sun C.M."/>
        </authorList>
    </citation>
    <scope>NUCLEOTIDE SEQUENCE [LARGE SCALE GENOMIC DNA]</scope>
    <source>
        <strain evidence="7 8">WC007</strain>
    </source>
</reference>
<feature type="transmembrane region" description="Helical" evidence="6">
    <location>
        <begin position="313"/>
        <end position="337"/>
    </location>
</feature>
<feature type="transmembrane region" description="Helical" evidence="6">
    <location>
        <begin position="379"/>
        <end position="399"/>
    </location>
</feature>
<proteinExistence type="predicted"/>
<feature type="transmembrane region" description="Helical" evidence="6">
    <location>
        <begin position="83"/>
        <end position="111"/>
    </location>
</feature>
<evidence type="ECO:0000256" key="4">
    <source>
        <dbReference type="ARBA" id="ARBA00022989"/>
    </source>
</evidence>
<feature type="transmembrane region" description="Helical" evidence="6">
    <location>
        <begin position="436"/>
        <end position="462"/>
    </location>
</feature>
<dbReference type="InterPro" id="IPR050833">
    <property type="entry name" value="Poly_Biosynth_Transport"/>
</dbReference>
<feature type="transmembrane region" description="Helical" evidence="6">
    <location>
        <begin position="42"/>
        <end position="62"/>
    </location>
</feature>
<evidence type="ECO:0000256" key="2">
    <source>
        <dbReference type="ARBA" id="ARBA00022475"/>
    </source>
</evidence>
<gene>
    <name evidence="7" type="ORF">GM418_09725</name>
</gene>
<name>A0A6I6JM40_9BACT</name>
<sequence length="514" mass="57208">MEAAKRVAVNTGILYARMAITVFISLYVTRLVLAALGTEDFGIFNVVGGAIAMLTFLNLAMTSATQRFMSYAEGEGDLEKQKYIFNVSVILHFLIAVIVILLLEAAGYFLFKGILKIPAERLPVAKLIFQFMLVSTFFTIISVPYDAVINAHENMLLVAILGIVEAVIKLAIAFYITYTSFDKLVLYGLAMAALSIFLLILKRIYCHRKYVEVQINFRKYRNKSLFKEMTGFAGWSLLNSGASIITMQGISIILNTFFGVLVNAAQGIAAQVSGQLMAFSTTMLKALEPVIVKSEGGKNRKQMLQASMTGNKLSYFLLVFFAAPAILEMPYVLGVWLKDVPEYAVVFCRLRLIAMFVIQLTVTFPTAIKAVGEIKQFSFWNSIIWAMLLPVSYLLFKLGASPETLYVIFIFMYAALSVSSVYFLKRFGGLSLKDFLINVVARCFSSSAISIGLASIPLFFMSPGIERLIIVVATNSVAFILFMFLIGLKENEKQLFLSAFKAALRKVRIKRLYA</sequence>
<keyword evidence="8" id="KW-1185">Reference proteome</keyword>
<feature type="transmembrane region" description="Helical" evidence="6">
    <location>
        <begin position="184"/>
        <end position="201"/>
    </location>
</feature>
<comment type="subcellular location">
    <subcellularLocation>
        <location evidence="1">Cell membrane</location>
        <topology evidence="1">Multi-pass membrane protein</topology>
    </subcellularLocation>
</comment>
<dbReference type="Pfam" id="PF01554">
    <property type="entry name" value="MatE"/>
    <property type="match status" value="1"/>
</dbReference>
<evidence type="ECO:0000256" key="5">
    <source>
        <dbReference type="ARBA" id="ARBA00023136"/>
    </source>
</evidence>
<dbReference type="GO" id="GO:0042910">
    <property type="term" value="F:xenobiotic transmembrane transporter activity"/>
    <property type="evidence" value="ECO:0007669"/>
    <property type="project" value="InterPro"/>
</dbReference>
<feature type="transmembrane region" description="Helical" evidence="6">
    <location>
        <begin position="405"/>
        <end position="424"/>
    </location>
</feature>
<evidence type="ECO:0008006" key="9">
    <source>
        <dbReference type="Google" id="ProtNLM"/>
    </source>
</evidence>
<organism evidence="7 8">
    <name type="scientific">Maribellus comscasis</name>
    <dbReference type="NCBI Taxonomy" id="2681766"/>
    <lineage>
        <taxon>Bacteria</taxon>
        <taxon>Pseudomonadati</taxon>
        <taxon>Bacteroidota</taxon>
        <taxon>Bacteroidia</taxon>
        <taxon>Marinilabiliales</taxon>
        <taxon>Prolixibacteraceae</taxon>
        <taxon>Maribellus</taxon>
    </lineage>
</organism>
<dbReference type="GO" id="GO:0015297">
    <property type="term" value="F:antiporter activity"/>
    <property type="evidence" value="ECO:0007669"/>
    <property type="project" value="InterPro"/>
</dbReference>
<dbReference type="GO" id="GO:0005886">
    <property type="term" value="C:plasma membrane"/>
    <property type="evidence" value="ECO:0007669"/>
    <property type="project" value="UniProtKB-SubCell"/>
</dbReference>
<dbReference type="PANTHER" id="PTHR30250">
    <property type="entry name" value="PST FAMILY PREDICTED COLANIC ACID TRANSPORTER"/>
    <property type="match status" value="1"/>
</dbReference>
<evidence type="ECO:0000256" key="6">
    <source>
        <dbReference type="SAM" id="Phobius"/>
    </source>
</evidence>
<evidence type="ECO:0000256" key="1">
    <source>
        <dbReference type="ARBA" id="ARBA00004651"/>
    </source>
</evidence>
<evidence type="ECO:0000313" key="8">
    <source>
        <dbReference type="Proteomes" id="UP000428260"/>
    </source>
</evidence>
<feature type="transmembrane region" description="Helical" evidence="6">
    <location>
        <begin position="155"/>
        <end position="178"/>
    </location>
</feature>
<feature type="transmembrane region" description="Helical" evidence="6">
    <location>
        <begin position="343"/>
        <end position="367"/>
    </location>
</feature>
<feature type="transmembrane region" description="Helical" evidence="6">
    <location>
        <begin position="468"/>
        <end position="488"/>
    </location>
</feature>